<dbReference type="Proteomes" id="UP000183832">
    <property type="component" value="Unassembled WGS sequence"/>
</dbReference>
<evidence type="ECO:0000313" key="1">
    <source>
        <dbReference type="EMBL" id="CRK93855.1"/>
    </source>
</evidence>
<proteinExistence type="predicted"/>
<dbReference type="EMBL" id="CVRI01000038">
    <property type="protein sequence ID" value="CRK93855.1"/>
    <property type="molecule type" value="Genomic_DNA"/>
</dbReference>
<evidence type="ECO:0000313" key="2">
    <source>
        <dbReference type="Proteomes" id="UP000183832"/>
    </source>
</evidence>
<reference evidence="1 2" key="1">
    <citation type="submission" date="2015-04" db="EMBL/GenBank/DDBJ databases">
        <authorList>
            <person name="Syromyatnikov M.Y."/>
            <person name="Popov V.N."/>
        </authorList>
    </citation>
    <scope>NUCLEOTIDE SEQUENCE [LARGE SCALE GENOMIC DNA]</scope>
</reference>
<keyword evidence="2" id="KW-1185">Reference proteome</keyword>
<accession>A0A1J1I0I1</accession>
<gene>
    <name evidence="1" type="ORF">CLUMA_CG007383</name>
</gene>
<dbReference type="AlphaFoldDB" id="A0A1J1I0I1"/>
<dbReference type="OrthoDB" id="8197748at2759"/>
<protein>
    <submittedName>
        <fullName evidence="1">CLUMA_CG007383, isoform A</fullName>
    </submittedName>
</protein>
<name>A0A1J1I0I1_9DIPT</name>
<organism evidence="1 2">
    <name type="scientific">Clunio marinus</name>
    <dbReference type="NCBI Taxonomy" id="568069"/>
    <lineage>
        <taxon>Eukaryota</taxon>
        <taxon>Metazoa</taxon>
        <taxon>Ecdysozoa</taxon>
        <taxon>Arthropoda</taxon>
        <taxon>Hexapoda</taxon>
        <taxon>Insecta</taxon>
        <taxon>Pterygota</taxon>
        <taxon>Neoptera</taxon>
        <taxon>Endopterygota</taxon>
        <taxon>Diptera</taxon>
        <taxon>Nematocera</taxon>
        <taxon>Chironomoidea</taxon>
        <taxon>Chironomidae</taxon>
        <taxon>Clunio</taxon>
    </lineage>
</organism>
<sequence length="85" mass="9865">MQRLTDASMMIATSSFCNYRFSFSYSNVLYKSKWQLQSRHNDGDCLLPMTINELNLSWDFATPQIVIGLDELKSVYVYLLLISVE</sequence>